<dbReference type="InterPro" id="IPR032789">
    <property type="entry name" value="T2SS-T3SS_pil_N"/>
</dbReference>
<reference evidence="3 4" key="1">
    <citation type="submission" date="2018-07" db="EMBL/GenBank/DDBJ databases">
        <title>Leeuwenhoekiella genomics.</title>
        <authorList>
            <person name="Tahon G."/>
            <person name="Willems A."/>
        </authorList>
    </citation>
    <scope>NUCLEOTIDE SEQUENCE [LARGE SCALE GENOMIC DNA]</scope>
    <source>
        <strain evidence="3 4">LMG 22550</strain>
    </source>
</reference>
<keyword evidence="4" id="KW-1185">Reference proteome</keyword>
<dbReference type="AlphaFoldDB" id="A0A4Q0P4B4"/>
<comment type="caution">
    <text evidence="3">The sequence shown here is derived from an EMBL/GenBank/DDBJ whole genome shotgun (WGS) entry which is preliminary data.</text>
</comment>
<dbReference type="SUPFAM" id="SSF49785">
    <property type="entry name" value="Galactose-binding domain-like"/>
    <property type="match status" value="1"/>
</dbReference>
<evidence type="ECO:0000313" key="4">
    <source>
        <dbReference type="Proteomes" id="UP000289238"/>
    </source>
</evidence>
<evidence type="ECO:0000313" key="3">
    <source>
        <dbReference type="EMBL" id="RXG21221.1"/>
    </source>
</evidence>
<proteinExistence type="predicted"/>
<dbReference type="Pfam" id="PF13629">
    <property type="entry name" value="T2SS-T3SS_pil_N"/>
    <property type="match status" value="1"/>
</dbReference>
<dbReference type="PROSITE" id="PS51257">
    <property type="entry name" value="PROKAR_LIPOPROTEIN"/>
    <property type="match status" value="1"/>
</dbReference>
<protein>
    <submittedName>
        <fullName evidence="3">Putative type II/III system pilus formation protein</fullName>
    </submittedName>
</protein>
<feature type="domain" description="F5/8 type C" evidence="1">
    <location>
        <begin position="144"/>
        <end position="252"/>
    </location>
</feature>
<gene>
    <name evidence="3" type="ORF">DSM00_2738</name>
</gene>
<dbReference type="InterPro" id="IPR000421">
    <property type="entry name" value="FA58C"/>
</dbReference>
<dbReference type="InterPro" id="IPR008979">
    <property type="entry name" value="Galactose-bd-like_sf"/>
</dbReference>
<feature type="domain" description="Pilus formation protein N-terminal" evidence="2">
    <location>
        <begin position="72"/>
        <end position="115"/>
    </location>
</feature>
<dbReference type="Gene3D" id="2.60.40.1080">
    <property type="match status" value="1"/>
</dbReference>
<dbReference type="InterPro" id="IPR008964">
    <property type="entry name" value="Invasin/intimin_cell_adhesion"/>
</dbReference>
<dbReference type="Pfam" id="PF00754">
    <property type="entry name" value="F5_F8_type_C"/>
    <property type="match status" value="1"/>
</dbReference>
<organism evidence="3 4">
    <name type="scientific">Leeuwenhoekiella aequorea</name>
    <dbReference type="NCBI Taxonomy" id="283736"/>
    <lineage>
        <taxon>Bacteria</taxon>
        <taxon>Pseudomonadati</taxon>
        <taxon>Bacteroidota</taxon>
        <taxon>Flavobacteriia</taxon>
        <taxon>Flavobacteriales</taxon>
        <taxon>Flavobacteriaceae</taxon>
        <taxon>Leeuwenhoekiella</taxon>
    </lineage>
</organism>
<evidence type="ECO:0000259" key="1">
    <source>
        <dbReference type="Pfam" id="PF00754"/>
    </source>
</evidence>
<sequence>MKTILNSLKLSILVILFTFSACEGRRVFEDIVETGVNLDNYDIILLESGNSLDIVATFEPNVVPQRDYIWEVDDPSVADLVQNDDKSVTLTATGSGETTLHITAADDNTLTASTIIKVIAGPPVDITDQSSISVNREYSGGPDGAEGSTKLIDGDSSTKFLSGFVTPFWVNLEFPSPVIAGYYSFTSGNDAPDRDPKAWEIQGSQDGTNWTTLDSRTDFKFADRTETREFYFDNNTAYKYYRLNVLSNGGSSLFQMTEWRLFLLPF</sequence>
<dbReference type="SUPFAM" id="SSF49373">
    <property type="entry name" value="Invasin/intimin cell-adhesion fragments"/>
    <property type="match status" value="1"/>
</dbReference>
<accession>A0A4Q0P4B4</accession>
<name>A0A4Q0P4B4_9FLAO</name>
<dbReference type="RefSeq" id="WP_128758487.1">
    <property type="nucleotide sequence ID" value="NZ_QOVM01000006.1"/>
</dbReference>
<dbReference type="Gene3D" id="2.60.120.260">
    <property type="entry name" value="Galactose-binding domain-like"/>
    <property type="match status" value="1"/>
</dbReference>
<dbReference type="EMBL" id="QOVM01000006">
    <property type="protein sequence ID" value="RXG21221.1"/>
    <property type="molecule type" value="Genomic_DNA"/>
</dbReference>
<evidence type="ECO:0000259" key="2">
    <source>
        <dbReference type="Pfam" id="PF13629"/>
    </source>
</evidence>
<dbReference type="Proteomes" id="UP000289238">
    <property type="component" value="Unassembled WGS sequence"/>
</dbReference>
<dbReference type="OrthoDB" id="5134860at2"/>